<feature type="signal peptide" evidence="2">
    <location>
        <begin position="1"/>
        <end position="22"/>
    </location>
</feature>
<keyword evidence="1" id="KW-0646">Protease inhibitor</keyword>
<dbReference type="PRINTS" id="PR00003">
    <property type="entry name" value="4DISULPHCORE"/>
</dbReference>
<dbReference type="InterPro" id="IPR050514">
    <property type="entry name" value="WAP_four-disulfide_core"/>
</dbReference>
<dbReference type="Gene3D" id="4.10.75.10">
    <property type="entry name" value="Elafin-like"/>
    <property type="match status" value="1"/>
</dbReference>
<dbReference type="Proteomes" id="UP000694415">
    <property type="component" value="Unplaced"/>
</dbReference>
<dbReference type="InterPro" id="IPR008197">
    <property type="entry name" value="WAP_dom"/>
</dbReference>
<keyword evidence="2" id="KW-0732">Signal</keyword>
<dbReference type="Ensembl" id="ENSMSIT00000018163.1">
    <property type="protein sequence ID" value="ENSMSIP00000014276.1"/>
    <property type="gene ID" value="ENSMSIG00000012344.1"/>
</dbReference>
<dbReference type="AlphaFoldDB" id="A0A8C6H1M6"/>
<accession>A0A8C6H1M6</accession>
<dbReference type="PROSITE" id="PS51390">
    <property type="entry name" value="WAP"/>
    <property type="match status" value="1"/>
</dbReference>
<feature type="domain" description="WAP" evidence="3">
    <location>
        <begin position="26"/>
        <end position="73"/>
    </location>
</feature>
<dbReference type="SUPFAM" id="SSF57256">
    <property type="entry name" value="Elafin-like"/>
    <property type="match status" value="1"/>
</dbReference>
<evidence type="ECO:0000256" key="1">
    <source>
        <dbReference type="ARBA" id="ARBA00022690"/>
    </source>
</evidence>
<organism evidence="4 5">
    <name type="scientific">Mus spicilegus</name>
    <name type="common">Mound-building mouse</name>
    <dbReference type="NCBI Taxonomy" id="10103"/>
    <lineage>
        <taxon>Eukaryota</taxon>
        <taxon>Metazoa</taxon>
        <taxon>Chordata</taxon>
        <taxon>Craniata</taxon>
        <taxon>Vertebrata</taxon>
        <taxon>Euteleostomi</taxon>
        <taxon>Mammalia</taxon>
        <taxon>Eutheria</taxon>
        <taxon>Euarchontoglires</taxon>
        <taxon>Glires</taxon>
        <taxon>Rodentia</taxon>
        <taxon>Myomorpha</taxon>
        <taxon>Muroidea</taxon>
        <taxon>Muridae</taxon>
        <taxon>Murinae</taxon>
        <taxon>Mus</taxon>
        <taxon>Mus</taxon>
    </lineage>
</organism>
<dbReference type="PROSITE" id="PS51257">
    <property type="entry name" value="PROKAR_LIPOPROTEIN"/>
    <property type="match status" value="1"/>
</dbReference>
<dbReference type="PANTHER" id="PTHR19441:SF97">
    <property type="entry name" value="WAP FOUR-DISULFIDE CORE DOMAIN PROTEIN 3"/>
    <property type="match status" value="1"/>
</dbReference>
<dbReference type="PANTHER" id="PTHR19441">
    <property type="entry name" value="WHEY ACDIC PROTEIN WAP"/>
    <property type="match status" value="1"/>
</dbReference>
<evidence type="ECO:0000313" key="4">
    <source>
        <dbReference type="Ensembl" id="ENSMSIP00000014276.1"/>
    </source>
</evidence>
<dbReference type="SMART" id="SM00217">
    <property type="entry name" value="WAP"/>
    <property type="match status" value="1"/>
</dbReference>
<dbReference type="GO" id="GO:0005615">
    <property type="term" value="C:extracellular space"/>
    <property type="evidence" value="ECO:0007669"/>
    <property type="project" value="TreeGrafter"/>
</dbReference>
<feature type="chain" id="PRO_5034498428" description="WAP domain-containing protein" evidence="2">
    <location>
        <begin position="23"/>
        <end position="98"/>
    </location>
</feature>
<proteinExistence type="predicted"/>
<protein>
    <recommendedName>
        <fullName evidence="3">WAP domain-containing protein</fullName>
    </recommendedName>
</protein>
<sequence>MKTATILVLVAFIAMGMTTACALHSPKKKPGTCPEMLTEDCDYFIDRCSGDESCPNEDKCCKRGCGHICLSPEFTHFKVSIILGLLFYCCDKTLTKGA</sequence>
<reference evidence="4" key="1">
    <citation type="submission" date="2025-08" db="UniProtKB">
        <authorList>
            <consortium name="Ensembl"/>
        </authorList>
    </citation>
    <scope>IDENTIFICATION</scope>
</reference>
<evidence type="ECO:0000256" key="2">
    <source>
        <dbReference type="SAM" id="SignalP"/>
    </source>
</evidence>
<dbReference type="GO" id="GO:0045087">
    <property type="term" value="P:innate immune response"/>
    <property type="evidence" value="ECO:0007669"/>
    <property type="project" value="TreeGrafter"/>
</dbReference>
<evidence type="ECO:0000259" key="3">
    <source>
        <dbReference type="PROSITE" id="PS51390"/>
    </source>
</evidence>
<dbReference type="GeneTree" id="ENSGT00530000064879"/>
<dbReference type="InterPro" id="IPR036645">
    <property type="entry name" value="Elafin-like_sf"/>
</dbReference>
<dbReference type="GO" id="GO:0004867">
    <property type="term" value="F:serine-type endopeptidase inhibitor activity"/>
    <property type="evidence" value="ECO:0007669"/>
    <property type="project" value="TreeGrafter"/>
</dbReference>
<keyword evidence="5" id="KW-1185">Reference proteome</keyword>
<name>A0A8C6H1M6_MUSSI</name>
<reference evidence="4" key="2">
    <citation type="submission" date="2025-09" db="UniProtKB">
        <authorList>
            <consortium name="Ensembl"/>
        </authorList>
    </citation>
    <scope>IDENTIFICATION</scope>
</reference>
<evidence type="ECO:0000313" key="5">
    <source>
        <dbReference type="Proteomes" id="UP000694415"/>
    </source>
</evidence>
<dbReference type="Pfam" id="PF00095">
    <property type="entry name" value="WAP"/>
    <property type="match status" value="1"/>
</dbReference>
<dbReference type="GO" id="GO:0019731">
    <property type="term" value="P:antibacterial humoral response"/>
    <property type="evidence" value="ECO:0007669"/>
    <property type="project" value="TreeGrafter"/>
</dbReference>